<reference evidence="1" key="1">
    <citation type="journal article" date="2014" name="Int. J. Syst. Evol. Microbiol.">
        <title>Complete genome sequence of Corynebacterium casei LMG S-19264T (=DSM 44701T), isolated from a smear-ripened cheese.</title>
        <authorList>
            <consortium name="US DOE Joint Genome Institute (JGI-PGF)"/>
            <person name="Walter F."/>
            <person name="Albersmeier A."/>
            <person name="Kalinowski J."/>
            <person name="Ruckert C."/>
        </authorList>
    </citation>
    <scope>NUCLEOTIDE SEQUENCE</scope>
    <source>
        <strain evidence="1">CGMCC 1.12153</strain>
    </source>
</reference>
<evidence type="ECO:0000313" key="2">
    <source>
        <dbReference type="Proteomes" id="UP000660110"/>
    </source>
</evidence>
<name>A0A917AXZ8_HALAA</name>
<protein>
    <submittedName>
        <fullName evidence="1">Stage V sporulation protein AD</fullName>
    </submittedName>
</protein>
<dbReference type="PIRSF" id="PIRSF011570">
    <property type="entry name" value="SpoVAD"/>
    <property type="match status" value="1"/>
</dbReference>
<evidence type="ECO:0000313" key="1">
    <source>
        <dbReference type="EMBL" id="GGF08909.1"/>
    </source>
</evidence>
<dbReference type="RefSeq" id="WP_188375807.1">
    <property type="nucleotide sequence ID" value="NZ_BMEL01000001.1"/>
</dbReference>
<gene>
    <name evidence="1" type="primary">spoVAD</name>
    <name evidence="1" type="ORF">GCM10010954_04220</name>
</gene>
<sequence>MTKIGKQTWGYTKPVYIQSTGTAVGPLEGQGPLKDTFDKVYSELHCNEDNWELAERRLMLDAVNQSLQKAGVDQRNIDLFLAGDLLNQNVTGNYVARHLGIPLIGMFGACSTSMETLATGAALISSGYAKHAIAAVSSHNATAERQFRYPTEYGGQKPKTATYTVTGSGAALLSSKPSAVKVEAATIGKVMDYGITDPFDMGSAMAPAAWDTIKTHLEDMGRVPNDYDVIATGDLSAVGSPIVRDMLKDDGYNISEVHKDCGLLIYHSEQPVFSGGSGCACSAVVTYGKLLNGLKDGTYKRILVVATGALMSPMMLQQKESIPGIAHAVVLAKEEGYE</sequence>
<dbReference type="EMBL" id="BMEL01000001">
    <property type="protein sequence ID" value="GGF08909.1"/>
    <property type="molecule type" value="Genomic_DNA"/>
</dbReference>
<comment type="caution">
    <text evidence="1">The sequence shown here is derived from an EMBL/GenBank/DDBJ whole genome shotgun (WGS) entry which is preliminary data.</text>
</comment>
<dbReference type="SUPFAM" id="SSF53901">
    <property type="entry name" value="Thiolase-like"/>
    <property type="match status" value="1"/>
</dbReference>
<dbReference type="NCBIfam" id="NF009069">
    <property type="entry name" value="PRK12404.1"/>
    <property type="match status" value="1"/>
</dbReference>
<dbReference type="InterPro" id="IPR016039">
    <property type="entry name" value="Thiolase-like"/>
</dbReference>
<accession>A0A917AXZ8</accession>
<dbReference type="AlphaFoldDB" id="A0A917AXZ8"/>
<proteinExistence type="predicted"/>
<reference evidence="1" key="2">
    <citation type="submission" date="2020-09" db="EMBL/GenBank/DDBJ databases">
        <authorList>
            <person name="Sun Q."/>
            <person name="Zhou Y."/>
        </authorList>
    </citation>
    <scope>NUCLEOTIDE SEQUENCE</scope>
    <source>
        <strain evidence="1">CGMCC 1.12153</strain>
    </source>
</reference>
<dbReference type="Pfam" id="PF07451">
    <property type="entry name" value="SpoVAD"/>
    <property type="match status" value="1"/>
</dbReference>
<dbReference type="Proteomes" id="UP000660110">
    <property type="component" value="Unassembled WGS sequence"/>
</dbReference>
<organism evidence="1 2">
    <name type="scientific">Halobacillus andaensis</name>
    <dbReference type="NCBI Taxonomy" id="1176239"/>
    <lineage>
        <taxon>Bacteria</taxon>
        <taxon>Bacillati</taxon>
        <taxon>Bacillota</taxon>
        <taxon>Bacilli</taxon>
        <taxon>Bacillales</taxon>
        <taxon>Bacillaceae</taxon>
        <taxon>Halobacillus</taxon>
    </lineage>
</organism>
<dbReference type="GO" id="GO:0016746">
    <property type="term" value="F:acyltransferase activity"/>
    <property type="evidence" value="ECO:0007669"/>
    <property type="project" value="InterPro"/>
</dbReference>
<dbReference type="NCBIfam" id="TIGR02845">
    <property type="entry name" value="spore_V_AD"/>
    <property type="match status" value="1"/>
</dbReference>
<dbReference type="InterPro" id="IPR010894">
    <property type="entry name" value="SpoVAD"/>
</dbReference>
<keyword evidence="2" id="KW-1185">Reference proteome</keyword>
<dbReference type="NCBIfam" id="NF006160">
    <property type="entry name" value="PRK08304.1"/>
    <property type="match status" value="1"/>
</dbReference>
<dbReference type="Gene3D" id="3.40.47.40">
    <property type="entry name" value="Stage V sporulation protein AD"/>
    <property type="match status" value="1"/>
</dbReference>
<dbReference type="InterPro" id="IPR038369">
    <property type="entry name" value="SpoVAD_sf"/>
</dbReference>